<dbReference type="GO" id="GO:0005524">
    <property type="term" value="F:ATP binding"/>
    <property type="evidence" value="ECO:0007669"/>
    <property type="project" value="UniProtKB-KW"/>
</dbReference>
<gene>
    <name evidence="5" type="ORF">ACFFVD_04695</name>
</gene>
<evidence type="ECO:0000313" key="6">
    <source>
        <dbReference type="Proteomes" id="UP001589700"/>
    </source>
</evidence>
<reference evidence="5 6" key="1">
    <citation type="submission" date="2024-09" db="EMBL/GenBank/DDBJ databases">
        <authorList>
            <person name="Sun Q."/>
            <person name="Mori K."/>
        </authorList>
    </citation>
    <scope>NUCLEOTIDE SEQUENCE [LARGE SCALE GENOMIC DNA]</scope>
    <source>
        <strain evidence="5 6">CCM 7659</strain>
    </source>
</reference>
<evidence type="ECO:0000313" key="5">
    <source>
        <dbReference type="EMBL" id="MFB9259094.1"/>
    </source>
</evidence>
<dbReference type="PROSITE" id="PS50893">
    <property type="entry name" value="ABC_TRANSPORTER_2"/>
    <property type="match status" value="1"/>
</dbReference>
<dbReference type="InterPro" id="IPR015854">
    <property type="entry name" value="ABC_transpr_LolD-like"/>
</dbReference>
<dbReference type="PANTHER" id="PTHR24220">
    <property type="entry name" value="IMPORT ATP-BINDING PROTEIN"/>
    <property type="match status" value="1"/>
</dbReference>
<evidence type="ECO:0000256" key="3">
    <source>
        <dbReference type="ARBA" id="ARBA00022840"/>
    </source>
</evidence>
<evidence type="ECO:0000259" key="4">
    <source>
        <dbReference type="PROSITE" id="PS50893"/>
    </source>
</evidence>
<comment type="caution">
    <text evidence="5">The sequence shown here is derived from an EMBL/GenBank/DDBJ whole genome shotgun (WGS) entry which is preliminary data.</text>
</comment>
<dbReference type="Proteomes" id="UP001589700">
    <property type="component" value="Unassembled WGS sequence"/>
</dbReference>
<dbReference type="CDD" id="cd03255">
    <property type="entry name" value="ABC_MJ0796_LolCDE_FtsE"/>
    <property type="match status" value="1"/>
</dbReference>
<feature type="domain" description="ABC transporter" evidence="4">
    <location>
        <begin position="18"/>
        <end position="237"/>
    </location>
</feature>
<keyword evidence="3 5" id="KW-0067">ATP-binding</keyword>
<dbReference type="SMART" id="SM00382">
    <property type="entry name" value="AAA"/>
    <property type="match status" value="1"/>
</dbReference>
<dbReference type="SUPFAM" id="SSF52540">
    <property type="entry name" value="P-loop containing nucleoside triphosphate hydrolases"/>
    <property type="match status" value="1"/>
</dbReference>
<evidence type="ECO:0000256" key="2">
    <source>
        <dbReference type="ARBA" id="ARBA00022741"/>
    </source>
</evidence>
<dbReference type="PANTHER" id="PTHR24220:SF685">
    <property type="entry name" value="ABC TRANSPORTER RELATED"/>
    <property type="match status" value="1"/>
</dbReference>
<proteinExistence type="predicted"/>
<dbReference type="EMBL" id="JBHMDY010000002">
    <property type="protein sequence ID" value="MFB9259094.1"/>
    <property type="molecule type" value="Genomic_DNA"/>
</dbReference>
<dbReference type="InterPro" id="IPR003593">
    <property type="entry name" value="AAA+_ATPase"/>
</dbReference>
<keyword evidence="1" id="KW-0813">Transport</keyword>
<dbReference type="InterPro" id="IPR003439">
    <property type="entry name" value="ABC_transporter-like_ATP-bd"/>
</dbReference>
<sequence>MTTSTAPTAGATSTVLPVEAEGLSLTFHSTDTTVVAVDDVSLSVGRGQIAVIVGPSGSGKSSLLQLLAGLDTPDRGSVRIGGTELTTLRDRALTALRRTRIGFVFQAFHLLPTMTARQNIVLPMRLAGTPVNEHDVDDLARMLGISNRLDHLPGQLSGGQQQRVAIARALLPQPEVIFADEPTGALDAESGGELLDMIRWAARERGQTFVIVTHDEKVAAMADLQFRMDSGVLRRER</sequence>
<keyword evidence="2" id="KW-0547">Nucleotide-binding</keyword>
<dbReference type="InterPro" id="IPR017871">
    <property type="entry name" value="ABC_transporter-like_CS"/>
</dbReference>
<name>A0ABV5JQR3_9ACTN</name>
<organism evidence="5 6">
    <name type="scientific">Dietzia aerolata</name>
    <dbReference type="NCBI Taxonomy" id="595984"/>
    <lineage>
        <taxon>Bacteria</taxon>
        <taxon>Bacillati</taxon>
        <taxon>Actinomycetota</taxon>
        <taxon>Actinomycetes</taxon>
        <taxon>Mycobacteriales</taxon>
        <taxon>Dietziaceae</taxon>
        <taxon>Dietzia</taxon>
    </lineage>
</organism>
<protein>
    <submittedName>
        <fullName evidence="5">ABC transporter ATP-binding protein</fullName>
    </submittedName>
</protein>
<accession>A0ABV5JQR3</accession>
<dbReference type="RefSeq" id="WP_182631885.1">
    <property type="nucleotide sequence ID" value="NZ_JAALDM010000096.1"/>
</dbReference>
<evidence type="ECO:0000256" key="1">
    <source>
        <dbReference type="ARBA" id="ARBA00022448"/>
    </source>
</evidence>
<dbReference type="Pfam" id="PF00005">
    <property type="entry name" value="ABC_tran"/>
    <property type="match status" value="1"/>
</dbReference>
<dbReference type="PROSITE" id="PS00211">
    <property type="entry name" value="ABC_TRANSPORTER_1"/>
    <property type="match status" value="1"/>
</dbReference>
<keyword evidence="6" id="KW-1185">Reference proteome</keyword>
<dbReference type="Gene3D" id="3.40.50.300">
    <property type="entry name" value="P-loop containing nucleotide triphosphate hydrolases"/>
    <property type="match status" value="1"/>
</dbReference>
<dbReference type="InterPro" id="IPR027417">
    <property type="entry name" value="P-loop_NTPase"/>
</dbReference>
<dbReference type="InterPro" id="IPR017911">
    <property type="entry name" value="MacB-like_ATP-bd"/>
</dbReference>